<keyword evidence="3" id="KW-1185">Reference proteome</keyword>
<feature type="region of interest" description="Disordered" evidence="1">
    <location>
        <begin position="1"/>
        <end position="33"/>
    </location>
</feature>
<sequence length="318" mass="37212">MLPNTRKSEEEEEKLAEGYRRVKDEDHSSDSGELCNSILESCRRAESADREVRDGMSGSARFARKELDYIAEMYCENYDIFHKSSLGGGRAKEAIALKRKLLQEMADHLSTIADEKRTVMQVDQKIRDEVRQVKKHLRHKRLDMLGMGCSSREIRLSSSQQYIADQLKQKPKLASIICSDVERLTEDAIGLMSLPNEQQMDYAAGCSSVDCEFYQMVSEVIYIDTLEELQKEVLRADVECLRARTEAAMEERRYWEEKRSLLALERQMLLERQPSRSEEPQCYRDRLSTAFEERQLWEERRRILAMRRQCMLEQLESV</sequence>
<organism evidence="2">
    <name type="scientific">Heligmosomoides polygyrus</name>
    <name type="common">Parasitic roundworm</name>
    <dbReference type="NCBI Taxonomy" id="6339"/>
    <lineage>
        <taxon>Eukaryota</taxon>
        <taxon>Metazoa</taxon>
        <taxon>Ecdysozoa</taxon>
        <taxon>Nematoda</taxon>
        <taxon>Chromadorea</taxon>
        <taxon>Rhabditida</taxon>
        <taxon>Rhabditina</taxon>
        <taxon>Rhabditomorpha</taxon>
        <taxon>Strongyloidea</taxon>
        <taxon>Heligmosomidae</taxon>
        <taxon>Heligmosomoides</taxon>
    </lineage>
</organism>
<dbReference type="WBParaSite" id="HPBE_0001363301-mRNA-1">
    <property type="protein sequence ID" value="HPBE_0001363301-mRNA-1"/>
    <property type="gene ID" value="HPBE_0001363301"/>
</dbReference>
<reference evidence="4" key="2">
    <citation type="submission" date="2019-09" db="UniProtKB">
        <authorList>
            <consortium name="WormBaseParasite"/>
        </authorList>
    </citation>
    <scope>IDENTIFICATION</scope>
</reference>
<accession>A0A3P8AY40</accession>
<gene>
    <name evidence="2" type="ORF">HPBE_LOCUS13634</name>
</gene>
<dbReference type="EMBL" id="UZAH01028006">
    <property type="protein sequence ID" value="VDO96893.1"/>
    <property type="molecule type" value="Genomic_DNA"/>
</dbReference>
<protein>
    <submittedName>
        <fullName evidence="4">CUPID domain-containing protein</fullName>
    </submittedName>
</protein>
<dbReference type="OrthoDB" id="5840813at2759"/>
<evidence type="ECO:0000256" key="1">
    <source>
        <dbReference type="SAM" id="MobiDB-lite"/>
    </source>
</evidence>
<evidence type="ECO:0000313" key="2">
    <source>
        <dbReference type="EMBL" id="VDO96893.1"/>
    </source>
</evidence>
<reference evidence="2 3" key="1">
    <citation type="submission" date="2018-11" db="EMBL/GenBank/DDBJ databases">
        <authorList>
            <consortium name="Pathogen Informatics"/>
        </authorList>
    </citation>
    <scope>NUCLEOTIDE SEQUENCE [LARGE SCALE GENOMIC DNA]</scope>
</reference>
<dbReference type="AlphaFoldDB" id="A0A3P8AY40"/>
<evidence type="ECO:0000313" key="3">
    <source>
        <dbReference type="Proteomes" id="UP000050761"/>
    </source>
</evidence>
<dbReference type="Proteomes" id="UP000050761">
    <property type="component" value="Unassembled WGS sequence"/>
</dbReference>
<feature type="compositionally biased region" description="Basic and acidic residues" evidence="1">
    <location>
        <begin position="15"/>
        <end position="30"/>
    </location>
</feature>
<proteinExistence type="predicted"/>
<evidence type="ECO:0000313" key="4">
    <source>
        <dbReference type="WBParaSite" id="HPBE_0001363301-mRNA-1"/>
    </source>
</evidence>
<name>A0A3P8AY40_HELPZ</name>